<protein>
    <submittedName>
        <fullName evidence="2">BTB domain-containing protein</fullName>
    </submittedName>
</protein>
<dbReference type="InterPro" id="IPR011333">
    <property type="entry name" value="SKP1/BTB/POZ_sf"/>
</dbReference>
<evidence type="ECO:0000313" key="2">
    <source>
        <dbReference type="EMBL" id="GJE98552.1"/>
    </source>
</evidence>
<dbReference type="InterPro" id="IPR051481">
    <property type="entry name" value="BTB-POZ/Galectin-3-binding"/>
</dbReference>
<name>A0A9P3GN71_9APHY</name>
<dbReference type="CDD" id="cd18186">
    <property type="entry name" value="BTB_POZ_ZBTB_KLHL-like"/>
    <property type="match status" value="1"/>
</dbReference>
<dbReference type="SUPFAM" id="SSF54695">
    <property type="entry name" value="POZ domain"/>
    <property type="match status" value="1"/>
</dbReference>
<dbReference type="InterPro" id="IPR000210">
    <property type="entry name" value="BTB/POZ_dom"/>
</dbReference>
<reference evidence="2 3" key="1">
    <citation type="submission" date="2021-08" db="EMBL/GenBank/DDBJ databases">
        <title>Draft Genome Sequence of Phanerochaete sordida strain YK-624.</title>
        <authorList>
            <person name="Mori T."/>
            <person name="Dohra H."/>
            <person name="Suzuki T."/>
            <person name="Kawagishi H."/>
            <person name="Hirai H."/>
        </authorList>
    </citation>
    <scope>NUCLEOTIDE SEQUENCE [LARGE SCALE GENOMIC DNA]</scope>
    <source>
        <strain evidence="2 3">YK-624</strain>
    </source>
</reference>
<dbReference type="Proteomes" id="UP000703269">
    <property type="component" value="Unassembled WGS sequence"/>
</dbReference>
<dbReference type="EMBL" id="BPQB01000090">
    <property type="protein sequence ID" value="GJE98552.1"/>
    <property type="molecule type" value="Genomic_DNA"/>
</dbReference>
<dbReference type="SMART" id="SM00225">
    <property type="entry name" value="BTB"/>
    <property type="match status" value="1"/>
</dbReference>
<accession>A0A9P3GN71</accession>
<dbReference type="OrthoDB" id="3164835at2759"/>
<proteinExistence type="predicted"/>
<dbReference type="Pfam" id="PF00651">
    <property type="entry name" value="BTB"/>
    <property type="match status" value="1"/>
</dbReference>
<evidence type="ECO:0000259" key="1">
    <source>
        <dbReference type="PROSITE" id="PS50097"/>
    </source>
</evidence>
<feature type="domain" description="BTB" evidence="1">
    <location>
        <begin position="16"/>
        <end position="84"/>
    </location>
</feature>
<comment type="caution">
    <text evidence="2">The sequence shown here is derived from an EMBL/GenBank/DDBJ whole genome shotgun (WGS) entry which is preliminary data.</text>
</comment>
<evidence type="ECO:0000313" key="3">
    <source>
        <dbReference type="Proteomes" id="UP000703269"/>
    </source>
</evidence>
<dbReference type="PANTHER" id="PTHR24410">
    <property type="entry name" value="HL07962P-RELATED"/>
    <property type="match status" value="1"/>
</dbReference>
<sequence length="325" mass="36889">MAKPNAFQHVFNQPTADVVLRSSDKVDFKVHKIILSDASPVFSSMFALPLPSQDEDMCDGLHKVQMAEPADAIHALLGVLYPGKGPRVSNTDCAALVLQLADKYAMDGVTKHVRSLLGDPGFLRDEWSVLHVYALSRKYGFADLAEAAARESLQYPFQRHGMSGLHVMTGADYHELLAFREACAGLIDEYLLELRPCGWLELWELLTTVWGDGDDDERLECNRSRLRQRKAQILELINCPEGNGHHHVLWFQLHFCRQQKAYKQSVCGKSVTSRRLLDEAINGMDCKECIKWLPMQLIEFNDRLGRMLDDDIQQVKFSKFIAQRS</sequence>
<organism evidence="2 3">
    <name type="scientific">Phanerochaete sordida</name>
    <dbReference type="NCBI Taxonomy" id="48140"/>
    <lineage>
        <taxon>Eukaryota</taxon>
        <taxon>Fungi</taxon>
        <taxon>Dikarya</taxon>
        <taxon>Basidiomycota</taxon>
        <taxon>Agaricomycotina</taxon>
        <taxon>Agaricomycetes</taxon>
        <taxon>Polyporales</taxon>
        <taxon>Phanerochaetaceae</taxon>
        <taxon>Phanerochaete</taxon>
    </lineage>
</organism>
<dbReference type="PANTHER" id="PTHR24410:SF23">
    <property type="entry name" value="BTB DOMAIN-CONTAINING PROTEIN-RELATED"/>
    <property type="match status" value="1"/>
</dbReference>
<dbReference type="PROSITE" id="PS50097">
    <property type="entry name" value="BTB"/>
    <property type="match status" value="1"/>
</dbReference>
<dbReference type="AlphaFoldDB" id="A0A9P3GN71"/>
<dbReference type="Gene3D" id="3.30.710.10">
    <property type="entry name" value="Potassium Channel Kv1.1, Chain A"/>
    <property type="match status" value="1"/>
</dbReference>
<gene>
    <name evidence="2" type="ORF">PsYK624_147840</name>
</gene>
<keyword evidence="3" id="KW-1185">Reference proteome</keyword>